<dbReference type="HOGENOM" id="CLU_258003_0_0_1"/>
<protein>
    <recommendedName>
        <fullName evidence="2">Heterokaryon incompatibility domain-containing protein</fullName>
    </recommendedName>
</protein>
<dbReference type="Gene3D" id="1.25.40.10">
    <property type="entry name" value="Tetratricopeptide repeat domain"/>
    <property type="match status" value="1"/>
</dbReference>
<dbReference type="Pfam" id="PF06985">
    <property type="entry name" value="HET"/>
    <property type="match status" value="1"/>
</dbReference>
<feature type="domain" description="Heterokaryon incompatibility" evidence="2">
    <location>
        <begin position="718"/>
        <end position="880"/>
    </location>
</feature>
<feature type="region of interest" description="Disordered" evidence="1">
    <location>
        <begin position="1082"/>
        <end position="1160"/>
    </location>
</feature>
<name>L2FMN2_COLFN</name>
<dbReference type="STRING" id="1213859.L2FMN2"/>
<proteinExistence type="predicted"/>
<feature type="compositionally biased region" description="Basic and acidic residues" evidence="1">
    <location>
        <begin position="1129"/>
        <end position="1153"/>
    </location>
</feature>
<sequence length="1346" mass="150372">MPEGSPKTMESEEILSSLARSQTMFAETLARGTVPVDKEIEMRADLAKFCIQVGTAFSNQQAIDDAIQHVDTILRRIPDDSPDRPKFLHELSKAKFELYLQTDSQHSLNLAVFYGRQARELAVSSSLREHDLDTYLEILTNLGYVLVSRFRLRGMPRDIEESIACKREILGETTKGSEPYFLALSNLASSLHIRYMKQGGQEDEEEAQQLLQELLSSIDPGSKIHNAAIGQLGAIAISRFDKTCSMEDLDEALIHFKMGFESCAKEDDTWREFLKQLYSCLLFESTPVIHSSRGEDLLEHLRRIQQCAFAKQSIEAVDSAIEMSRAAFARMPEEYQDKERSQLVFTHLLSQRYVFSNQVEDLISLSEYTASMIAGYNAKIRASFGKQEVHEKGMWRFTSCLKNLAGAPVNSPMRQLAEEELMGAFLSCFDLDSKQYGPSALETIYLQNGKRLGVLAAAAEADIILSDDEIEAETTRVKSERAIGDIEFLENLFGRPSEYKTELGLRKLAIDPETNHIPFDFGNLARHVLEYEDGPVSPAEFIAREERMETASLEKGRLEGRGGCAICSLAASIITTDKGELYSDFEKLDEEARGIAMSSGKLSTGESVLRIKCGVYHAGELRLLTGDSFHQALRQGWEADTAVSLQTLLDDRHGPVYNTGEQQVNLDLIRAWLRDCNHNHGSICNHPRPGKRITTKIPLTFIDVVQQCLVFGTSKDKYFALSYTWGQVDMCMTLEENFEGRQHPQALAMVPFPKSIRDAMTLVGSLGIRLLWIDAICIVQDDAASKARDIPNMDIIYGRAFATIVALSGNNADAGLPGVNPGTRSVQRIETIAITRGSSDLDHDPLGKDTEIVNIVRTPRPFYLALRMSNWNTRGWIMQERLLSRRCIYFSPEAVYFQCGKSTLAEGGVNEEYKTYFLSAPMKDDHLLRKANHDNPISDLSQMHELETGPKLWKAFKTYMELVCNYSKRQFTFKPDVLNGFAGIFAVLDEEHFQGSIKSTTLHGIPSGIFIHALLWSPAARIPRRGTRFPTQNDFTTGNPDPKFPSWSTSAPLIRIFHLGSLEVFPDKYEEAGSLLEKFEKERDGMQAATPVDKAAEERPPGGLEQSAPAGNTEPSILIPSTSQGDPGIDEKGDEGKKEPKGKGKEKATEDAPRTGTLWHDPDSKKLWLWFTPPGYEEARKRDPPAPENVLRMTGPVVPLIAFKIAAHKEYLTLLGHVHTQGSQSVRRIFDSDNKHCGLYWEQGGYEWVGNGIKPESEKRLFMLGVSAYGVCYRPREGPSRVEGPIKLFDEEAFPDKGPGSGLVNVLVIDEDVGYPDSTGDRCTIAIIHRAAWEAAGPVEREVRIA</sequence>
<accession>L2FMN2</accession>
<organism evidence="3">
    <name type="scientific">Colletotrichum fructicola (strain Nara gc5)</name>
    <name type="common">Anthracnose fungus</name>
    <name type="synonym">Colletotrichum gloeosporioides (strain Nara gc5)</name>
    <dbReference type="NCBI Taxonomy" id="1213859"/>
    <lineage>
        <taxon>Eukaryota</taxon>
        <taxon>Fungi</taxon>
        <taxon>Dikarya</taxon>
        <taxon>Ascomycota</taxon>
        <taxon>Pezizomycotina</taxon>
        <taxon>Sordariomycetes</taxon>
        <taxon>Hypocreomycetidae</taxon>
        <taxon>Glomerellales</taxon>
        <taxon>Glomerellaceae</taxon>
        <taxon>Colletotrichum</taxon>
        <taxon>Colletotrichum gloeosporioides species complex</taxon>
    </lineage>
</organism>
<evidence type="ECO:0000256" key="1">
    <source>
        <dbReference type="SAM" id="MobiDB-lite"/>
    </source>
</evidence>
<evidence type="ECO:0000313" key="3">
    <source>
        <dbReference type="EMBL" id="ELA26993.1"/>
    </source>
</evidence>
<evidence type="ECO:0000259" key="2">
    <source>
        <dbReference type="Pfam" id="PF06985"/>
    </source>
</evidence>
<dbReference type="InterPro" id="IPR010730">
    <property type="entry name" value="HET"/>
</dbReference>
<dbReference type="PANTHER" id="PTHR33112:SF12">
    <property type="entry name" value="HETEROKARYON INCOMPATIBILITY DOMAIN-CONTAINING PROTEIN"/>
    <property type="match status" value="1"/>
</dbReference>
<reference evidence="3" key="1">
    <citation type="submission" date="2012-08" db="EMBL/GenBank/DDBJ databases">
        <title>Genome analysis of Colletotrichum orbiculare and Colletotrichum fructicola.</title>
        <authorList>
            <person name="Gan P.H.P."/>
            <person name="Ikeda K."/>
            <person name="Irieda H."/>
            <person name="Narusaka M."/>
            <person name="O'Connell R.J."/>
            <person name="Narusaka Y."/>
            <person name="Takano Y."/>
            <person name="Kubo Y."/>
            <person name="Shirasu K."/>
        </authorList>
    </citation>
    <scope>NUCLEOTIDE SEQUENCE</scope>
    <source>
        <strain evidence="3">Nara gc5</strain>
    </source>
</reference>
<dbReference type="PANTHER" id="PTHR33112">
    <property type="entry name" value="DOMAIN PROTEIN, PUTATIVE-RELATED"/>
    <property type="match status" value="1"/>
</dbReference>
<dbReference type="EMBL" id="KB021005">
    <property type="protein sequence ID" value="ELA26993.1"/>
    <property type="molecule type" value="Genomic_DNA"/>
</dbReference>
<gene>
    <name evidence="3" type="ORF">CGGC5_12036</name>
</gene>
<feature type="compositionally biased region" description="Polar residues" evidence="1">
    <location>
        <begin position="1109"/>
        <end position="1124"/>
    </location>
</feature>
<dbReference type="InterPro" id="IPR011990">
    <property type="entry name" value="TPR-like_helical_dom_sf"/>
</dbReference>